<comment type="caution">
    <text evidence="2">The sequence shown here is derived from an EMBL/GenBank/DDBJ whole genome shotgun (WGS) entry which is preliminary data.</text>
</comment>
<accession>A0A7J6ADR4</accession>
<dbReference type="AlphaFoldDB" id="A0A7J6ADR4"/>
<proteinExistence type="predicted"/>
<protein>
    <submittedName>
        <fullName evidence="2">Uncharacterized protein</fullName>
    </submittedName>
</protein>
<keyword evidence="3" id="KW-1185">Reference proteome</keyword>
<dbReference type="EMBL" id="JAAGNN010000013">
    <property type="protein sequence ID" value="KAF4080946.1"/>
    <property type="molecule type" value="Genomic_DNA"/>
</dbReference>
<name>A0A7J6ADR4_AMEME</name>
<evidence type="ECO:0000256" key="1">
    <source>
        <dbReference type="SAM" id="MobiDB-lite"/>
    </source>
</evidence>
<sequence>MSQSEGGSTPPPGGDEKQSHLQPQKSTCVSAPEVNSQEVYNSSLSTSLDLQRLEEVTTFPSHSVHSVVGTVISPACSVLHTGPSEFGQLYLLKMC</sequence>
<reference evidence="2 3" key="1">
    <citation type="submission" date="2020-02" db="EMBL/GenBank/DDBJ databases">
        <title>A chromosome-scale genome assembly of the black bullhead catfish (Ameiurus melas).</title>
        <authorList>
            <person name="Wen M."/>
            <person name="Zham M."/>
            <person name="Cabau C."/>
            <person name="Klopp C."/>
            <person name="Donnadieu C."/>
            <person name="Roques C."/>
            <person name="Bouchez O."/>
            <person name="Lampietro C."/>
            <person name="Jouanno E."/>
            <person name="Herpin A."/>
            <person name="Louis A."/>
            <person name="Berthelot C."/>
            <person name="Parey E."/>
            <person name="Roest-Crollius H."/>
            <person name="Braasch I."/>
            <person name="Postlethwait J."/>
            <person name="Robinson-Rechavi M."/>
            <person name="Echchiki A."/>
            <person name="Begum T."/>
            <person name="Montfort J."/>
            <person name="Schartl M."/>
            <person name="Bobe J."/>
            <person name="Guiguen Y."/>
        </authorList>
    </citation>
    <scope>NUCLEOTIDE SEQUENCE [LARGE SCALE GENOMIC DNA]</scope>
    <source>
        <strain evidence="2">M_S1</strain>
        <tissue evidence="2">Blood</tissue>
    </source>
</reference>
<gene>
    <name evidence="2" type="ORF">AMELA_G00155250</name>
</gene>
<feature type="compositionally biased region" description="Polar residues" evidence="1">
    <location>
        <begin position="20"/>
        <end position="33"/>
    </location>
</feature>
<evidence type="ECO:0000313" key="2">
    <source>
        <dbReference type="EMBL" id="KAF4080946.1"/>
    </source>
</evidence>
<feature type="region of interest" description="Disordered" evidence="1">
    <location>
        <begin position="1"/>
        <end position="33"/>
    </location>
</feature>
<dbReference type="Proteomes" id="UP000593565">
    <property type="component" value="Unassembled WGS sequence"/>
</dbReference>
<organism evidence="2 3">
    <name type="scientific">Ameiurus melas</name>
    <name type="common">Black bullhead</name>
    <name type="synonym">Silurus melas</name>
    <dbReference type="NCBI Taxonomy" id="219545"/>
    <lineage>
        <taxon>Eukaryota</taxon>
        <taxon>Metazoa</taxon>
        <taxon>Chordata</taxon>
        <taxon>Craniata</taxon>
        <taxon>Vertebrata</taxon>
        <taxon>Euteleostomi</taxon>
        <taxon>Actinopterygii</taxon>
        <taxon>Neopterygii</taxon>
        <taxon>Teleostei</taxon>
        <taxon>Ostariophysi</taxon>
        <taxon>Siluriformes</taxon>
        <taxon>Ictaluridae</taxon>
        <taxon>Ameiurus</taxon>
    </lineage>
</organism>
<evidence type="ECO:0000313" key="3">
    <source>
        <dbReference type="Proteomes" id="UP000593565"/>
    </source>
</evidence>